<dbReference type="InterPro" id="IPR011050">
    <property type="entry name" value="Pectin_lyase_fold/virulence"/>
</dbReference>
<evidence type="ECO:0000259" key="9">
    <source>
        <dbReference type="Pfam" id="PF01095"/>
    </source>
</evidence>
<dbReference type="InterPro" id="IPR000070">
    <property type="entry name" value="Pectinesterase_cat"/>
</dbReference>
<organism evidence="10 11">
    <name type="scientific">Gossypium harknessii</name>
    <dbReference type="NCBI Taxonomy" id="34285"/>
    <lineage>
        <taxon>Eukaryota</taxon>
        <taxon>Viridiplantae</taxon>
        <taxon>Streptophyta</taxon>
        <taxon>Embryophyta</taxon>
        <taxon>Tracheophyta</taxon>
        <taxon>Spermatophyta</taxon>
        <taxon>Magnoliopsida</taxon>
        <taxon>eudicotyledons</taxon>
        <taxon>Gunneridae</taxon>
        <taxon>Pentapetalae</taxon>
        <taxon>rosids</taxon>
        <taxon>malvids</taxon>
        <taxon>Malvales</taxon>
        <taxon>Malvaceae</taxon>
        <taxon>Malvoideae</taxon>
        <taxon>Gossypium</taxon>
    </lineage>
</organism>
<feature type="domain" description="Pectinesterase catalytic" evidence="9">
    <location>
        <begin position="2"/>
        <end position="219"/>
    </location>
</feature>
<evidence type="ECO:0000313" key="10">
    <source>
        <dbReference type="EMBL" id="MBA0816959.1"/>
    </source>
</evidence>
<name>A0A7J9I4C2_9ROSI</name>
<protein>
    <recommendedName>
        <fullName evidence="3">pectinesterase</fullName>
        <ecNumber evidence="3">3.1.1.11</ecNumber>
    </recommendedName>
</protein>
<keyword evidence="8" id="KW-0961">Cell wall biogenesis/degradation</keyword>
<evidence type="ECO:0000256" key="3">
    <source>
        <dbReference type="ARBA" id="ARBA00013229"/>
    </source>
</evidence>
<dbReference type="GO" id="GO:0042545">
    <property type="term" value="P:cell wall modification"/>
    <property type="evidence" value="ECO:0007669"/>
    <property type="project" value="InterPro"/>
</dbReference>
<comment type="subcellular location">
    <subcellularLocation>
        <location evidence="1">Secreted</location>
        <location evidence="1">Cell wall</location>
    </subcellularLocation>
</comment>
<comment type="pathway">
    <text evidence="2">Glycan metabolism; pectin degradation; 2-dehydro-3-deoxy-D-gluconate from pectin: step 1/5.</text>
</comment>
<dbReference type="EMBL" id="JABFAD010000013">
    <property type="protein sequence ID" value="MBA0816959.1"/>
    <property type="molecule type" value="Genomic_DNA"/>
</dbReference>
<dbReference type="Proteomes" id="UP000593560">
    <property type="component" value="Unassembled WGS sequence"/>
</dbReference>
<dbReference type="GO" id="GO:0030599">
    <property type="term" value="F:pectinesterase activity"/>
    <property type="evidence" value="ECO:0007669"/>
    <property type="project" value="UniProtKB-EC"/>
</dbReference>
<keyword evidence="11" id="KW-1185">Reference proteome</keyword>
<dbReference type="UniPathway" id="UPA00545">
    <property type="reaction ID" value="UER00823"/>
</dbReference>
<comment type="caution">
    <text evidence="10">The sequence shown here is derived from an EMBL/GenBank/DDBJ whole genome shotgun (WGS) entry which is preliminary data.</text>
</comment>
<evidence type="ECO:0000256" key="6">
    <source>
        <dbReference type="ARBA" id="ARBA00022801"/>
    </source>
</evidence>
<feature type="non-terminal residue" evidence="10">
    <location>
        <position position="1"/>
    </location>
</feature>
<dbReference type="OrthoDB" id="2019149at2759"/>
<keyword evidence="7" id="KW-0063">Aspartyl esterase</keyword>
<evidence type="ECO:0000256" key="1">
    <source>
        <dbReference type="ARBA" id="ARBA00004191"/>
    </source>
</evidence>
<dbReference type="Gene3D" id="2.160.20.10">
    <property type="entry name" value="Single-stranded right-handed beta-helix, Pectin lyase-like"/>
    <property type="match status" value="1"/>
</dbReference>
<dbReference type="AlphaFoldDB" id="A0A7J9I4C2"/>
<gene>
    <name evidence="10" type="ORF">Gohar_001565</name>
</gene>
<dbReference type="EC" id="3.1.1.11" evidence="3"/>
<dbReference type="PANTHER" id="PTHR31707">
    <property type="entry name" value="PECTINESTERASE"/>
    <property type="match status" value="1"/>
</dbReference>
<evidence type="ECO:0000256" key="2">
    <source>
        <dbReference type="ARBA" id="ARBA00005184"/>
    </source>
</evidence>
<reference evidence="10 11" key="1">
    <citation type="journal article" date="2019" name="Genome Biol. Evol.">
        <title>Insights into the evolution of the New World diploid cottons (Gossypium, subgenus Houzingenia) based on genome sequencing.</title>
        <authorList>
            <person name="Grover C.E."/>
            <person name="Arick M.A. 2nd"/>
            <person name="Thrash A."/>
            <person name="Conover J.L."/>
            <person name="Sanders W.S."/>
            <person name="Peterson D.G."/>
            <person name="Frelichowski J.E."/>
            <person name="Scheffler J.A."/>
            <person name="Scheffler B.E."/>
            <person name="Wendel J.F."/>
        </authorList>
    </citation>
    <scope>NUCLEOTIDE SEQUENCE [LARGE SCALE GENOMIC DNA]</scope>
    <source>
        <strain evidence="10">0</strain>
        <tissue evidence="10">Leaf</tissue>
    </source>
</reference>
<keyword evidence="5" id="KW-0964">Secreted</keyword>
<proteinExistence type="predicted"/>
<evidence type="ECO:0000256" key="7">
    <source>
        <dbReference type="ARBA" id="ARBA00023085"/>
    </source>
</evidence>
<dbReference type="FunFam" id="2.160.20.10:FF:000029">
    <property type="entry name" value="Pectinesterase 4"/>
    <property type="match status" value="1"/>
</dbReference>
<sequence>VVIPSCKTNIVLIGYGSEVTFITGNRSVVDGWTTFRSATLAVSGEGFLARDITIQNRAGPEKHQAVALRVSADLAAFYRCTINGYQDTLYVHSFRQFYRECNISGTIDYIFWNAAAVFQACNIISRMPMPGQFTVITAQSRDTLDQYTGISIQNCSILATNELYRNSNNVKSYLGRPWRLYSTAVFLKSYIDDFIDPNGWRKWSSDEGLDTLYYGEYNNY</sequence>
<evidence type="ECO:0000256" key="5">
    <source>
        <dbReference type="ARBA" id="ARBA00022525"/>
    </source>
</evidence>
<dbReference type="GO" id="GO:0045490">
    <property type="term" value="P:pectin catabolic process"/>
    <property type="evidence" value="ECO:0007669"/>
    <property type="project" value="UniProtKB-UniPathway"/>
</dbReference>
<keyword evidence="6" id="KW-0378">Hydrolase</keyword>
<evidence type="ECO:0000256" key="4">
    <source>
        <dbReference type="ARBA" id="ARBA00022512"/>
    </source>
</evidence>
<dbReference type="Pfam" id="PF01095">
    <property type="entry name" value="Pectinesterase"/>
    <property type="match status" value="1"/>
</dbReference>
<keyword evidence="4" id="KW-0134">Cell wall</keyword>
<dbReference type="SUPFAM" id="SSF51126">
    <property type="entry name" value="Pectin lyase-like"/>
    <property type="match status" value="1"/>
</dbReference>
<dbReference type="InterPro" id="IPR012334">
    <property type="entry name" value="Pectin_lyas_fold"/>
</dbReference>
<evidence type="ECO:0000256" key="8">
    <source>
        <dbReference type="ARBA" id="ARBA00023316"/>
    </source>
</evidence>
<evidence type="ECO:0000313" key="11">
    <source>
        <dbReference type="Proteomes" id="UP000593560"/>
    </source>
</evidence>
<accession>A0A7J9I4C2</accession>